<dbReference type="GO" id="GO:0000725">
    <property type="term" value="P:recombinational repair"/>
    <property type="evidence" value="ECO:0007669"/>
    <property type="project" value="TreeGrafter"/>
</dbReference>
<gene>
    <name evidence="7" type="ORF">GQ588_03650</name>
</gene>
<feature type="binding site" evidence="5">
    <location>
        <begin position="235"/>
        <end position="242"/>
    </location>
    <ligand>
        <name>ATP</name>
        <dbReference type="ChEBI" id="CHEBI:30616"/>
    </ligand>
</feature>
<dbReference type="PANTHER" id="PTHR11070">
    <property type="entry name" value="UVRD / RECB / PCRA DNA HELICASE FAMILY MEMBER"/>
    <property type="match status" value="1"/>
</dbReference>
<dbReference type="InterPro" id="IPR000212">
    <property type="entry name" value="DNA_helicase_UvrD/REP"/>
</dbReference>
<name>A0A857DHL9_9FIRM</name>
<dbReference type="Gene3D" id="3.40.50.300">
    <property type="entry name" value="P-loop containing nucleotide triphosphate hydrolases"/>
    <property type="match status" value="2"/>
</dbReference>
<evidence type="ECO:0000256" key="5">
    <source>
        <dbReference type="PROSITE-ProRule" id="PRU00560"/>
    </source>
</evidence>
<dbReference type="EMBL" id="CP046996">
    <property type="protein sequence ID" value="QGZ99804.1"/>
    <property type="molecule type" value="Genomic_DNA"/>
</dbReference>
<dbReference type="PANTHER" id="PTHR11070:SF17">
    <property type="entry name" value="DNA HELICASE IV"/>
    <property type="match status" value="1"/>
</dbReference>
<keyword evidence="4 5" id="KW-0067">ATP-binding</keyword>
<dbReference type="InterPro" id="IPR014016">
    <property type="entry name" value="UvrD-like_ATP-bd"/>
</dbReference>
<dbReference type="InterPro" id="IPR027417">
    <property type="entry name" value="P-loop_NTPase"/>
</dbReference>
<evidence type="ECO:0000256" key="1">
    <source>
        <dbReference type="ARBA" id="ARBA00022741"/>
    </source>
</evidence>
<evidence type="ECO:0000256" key="3">
    <source>
        <dbReference type="ARBA" id="ARBA00022806"/>
    </source>
</evidence>
<dbReference type="GO" id="GO:0016787">
    <property type="term" value="F:hydrolase activity"/>
    <property type="evidence" value="ECO:0007669"/>
    <property type="project" value="UniProtKB-UniRule"/>
</dbReference>
<sequence length="753" mass="86556">MERDRLDQDFEIRRLEQVLALAREQLDCALQKSEENKDAIIAAKLDMWEDTSRSISGLWNMDNFHELVELSQYANPVSERVSDYERDAAKILALKRLLYSPYFARIDFQFAGEEAFENIYIGRSSLQDGLTREMVVYDWRSPIASVFYRFGPGKAFYESPGGKITGEVHLKRQYEIKDGKLQYFFDADIQIIDEFLRELLSQNASPKMKTIVETIQKDQDMVIRDLETDLLMVQGAAGSGKTSVALHRAAYLMYQGLAAKLASNEIVIISPNTLFEQYIANVLPELGEKNVHSLVFEEIFGKVLQTGSIQSRNQYWEGLLSPGQNDRALSYNDKKLAKRSMAFKGSGLFAEILRRFIKDLPYRWLPFADIYYDGKVVADRQLLKAKILKGDQEFLLSVRLKQLEASILQIVHELRPSRQEKLKKFIQAKPEHEFEWKEVARRLSILESTALLKKIRRFTELDCQELYRKLFSDKSYFYHLAEGLELPDCMEEILDFTRENLQKDGLLYDDALALTFLHIHIKGYTAYRDIKQVVVDEAQDYDPLHFEILHGLFPKAHYTILGDIHQTIGKQEDSARYEQIGKIFAKPKSTLVTLDKSFRSTKEILTYSARFLDQSVKLHPFGRSGDTPAVFAASNRAALTTLLLAEMNTCREMGYQSIGLICKTEYDALALYEQLKDQSDIQLLKGDVQFDLNGVFLIPVYLAKGLEFDAVLICEADQGHYHSTDDQNLLYVACTRALHRLNLFYTGEISPLL</sequence>
<accession>A0A857DHL9</accession>
<dbReference type="AlphaFoldDB" id="A0A857DHL9"/>
<dbReference type="GO" id="GO:0043138">
    <property type="term" value="F:3'-5' DNA helicase activity"/>
    <property type="evidence" value="ECO:0007669"/>
    <property type="project" value="TreeGrafter"/>
</dbReference>
<organism evidence="7 8">
    <name type="scientific">Dehalobacter restrictus</name>
    <dbReference type="NCBI Taxonomy" id="55583"/>
    <lineage>
        <taxon>Bacteria</taxon>
        <taxon>Bacillati</taxon>
        <taxon>Bacillota</taxon>
        <taxon>Clostridia</taxon>
        <taxon>Eubacteriales</taxon>
        <taxon>Desulfitobacteriaceae</taxon>
        <taxon>Dehalobacter</taxon>
    </lineage>
</organism>
<evidence type="ECO:0000313" key="8">
    <source>
        <dbReference type="Proteomes" id="UP000430508"/>
    </source>
</evidence>
<dbReference type="GO" id="GO:0003677">
    <property type="term" value="F:DNA binding"/>
    <property type="evidence" value="ECO:0007669"/>
    <property type="project" value="InterPro"/>
</dbReference>
<evidence type="ECO:0000313" key="7">
    <source>
        <dbReference type="EMBL" id="QGZ99804.1"/>
    </source>
</evidence>
<dbReference type="PROSITE" id="PS51198">
    <property type="entry name" value="UVRD_HELICASE_ATP_BIND"/>
    <property type="match status" value="1"/>
</dbReference>
<evidence type="ECO:0000256" key="4">
    <source>
        <dbReference type="ARBA" id="ARBA00022840"/>
    </source>
</evidence>
<dbReference type="GO" id="GO:0005524">
    <property type="term" value="F:ATP binding"/>
    <property type="evidence" value="ECO:0007669"/>
    <property type="project" value="UniProtKB-UniRule"/>
</dbReference>
<proteinExistence type="predicted"/>
<dbReference type="GO" id="GO:0005829">
    <property type="term" value="C:cytosol"/>
    <property type="evidence" value="ECO:0007669"/>
    <property type="project" value="TreeGrafter"/>
</dbReference>
<reference evidence="7 8" key="1">
    <citation type="submission" date="2019-12" db="EMBL/GenBank/DDBJ databases">
        <title>Sequence classification of anaerobic respiratory reductive dehalogenases: First we see many, then we see few.</title>
        <authorList>
            <person name="Molenda O."/>
            <person name="Puentes Jacome L.A."/>
            <person name="Cao X."/>
            <person name="Nesbo C.L."/>
            <person name="Tang S."/>
            <person name="Morson N."/>
            <person name="Patron J."/>
            <person name="Lomheim L."/>
            <person name="Wishart D.S."/>
            <person name="Edwards E.A."/>
        </authorList>
    </citation>
    <scope>NUCLEOTIDE SEQUENCE [LARGE SCALE GENOMIC DNA]</scope>
    <source>
        <strain evidence="7 8">12DCA</strain>
    </source>
</reference>
<dbReference type="SUPFAM" id="SSF52540">
    <property type="entry name" value="P-loop containing nucleoside triphosphate hydrolases"/>
    <property type="match status" value="1"/>
</dbReference>
<protein>
    <submittedName>
        <fullName evidence="7">AAA family ATPase</fullName>
    </submittedName>
</protein>
<feature type="domain" description="UvrD-like helicase ATP-binding" evidence="6">
    <location>
        <begin position="214"/>
        <end position="601"/>
    </location>
</feature>
<keyword evidence="2 5" id="KW-0378">Hydrolase</keyword>
<dbReference type="RefSeq" id="WP_019225676.1">
    <property type="nucleotide sequence ID" value="NZ_CP046996.1"/>
</dbReference>
<keyword evidence="3 5" id="KW-0347">Helicase</keyword>
<evidence type="ECO:0000256" key="2">
    <source>
        <dbReference type="ARBA" id="ARBA00022801"/>
    </source>
</evidence>
<keyword evidence="1 5" id="KW-0547">Nucleotide-binding</keyword>
<dbReference type="Pfam" id="PF13538">
    <property type="entry name" value="UvrD_C_2"/>
    <property type="match status" value="1"/>
</dbReference>
<dbReference type="Proteomes" id="UP000430508">
    <property type="component" value="Chromosome"/>
</dbReference>
<evidence type="ECO:0000259" key="6">
    <source>
        <dbReference type="PROSITE" id="PS51198"/>
    </source>
</evidence>
<dbReference type="InterPro" id="IPR027785">
    <property type="entry name" value="UvrD-like_helicase_C"/>
</dbReference>
<dbReference type="Pfam" id="PF13245">
    <property type="entry name" value="AAA_19"/>
    <property type="match status" value="1"/>
</dbReference>